<dbReference type="Proteomes" id="UP001241377">
    <property type="component" value="Unassembled WGS sequence"/>
</dbReference>
<proteinExistence type="predicted"/>
<organism evidence="1 2">
    <name type="scientific">Naganishia cerealis</name>
    <dbReference type="NCBI Taxonomy" id="610337"/>
    <lineage>
        <taxon>Eukaryota</taxon>
        <taxon>Fungi</taxon>
        <taxon>Dikarya</taxon>
        <taxon>Basidiomycota</taxon>
        <taxon>Agaricomycotina</taxon>
        <taxon>Tremellomycetes</taxon>
        <taxon>Filobasidiales</taxon>
        <taxon>Filobasidiaceae</taxon>
        <taxon>Naganishia</taxon>
    </lineage>
</organism>
<evidence type="ECO:0000313" key="2">
    <source>
        <dbReference type="Proteomes" id="UP001241377"/>
    </source>
</evidence>
<dbReference type="EMBL" id="JASBWR010000018">
    <property type="protein sequence ID" value="KAJ9109430.1"/>
    <property type="molecule type" value="Genomic_DNA"/>
</dbReference>
<protein>
    <submittedName>
        <fullName evidence="1">Uncharacterized protein</fullName>
    </submittedName>
</protein>
<accession>A0ACC2WDK9</accession>
<keyword evidence="2" id="KW-1185">Reference proteome</keyword>
<gene>
    <name evidence="1" type="ORF">QFC19_002183</name>
</gene>
<comment type="caution">
    <text evidence="1">The sequence shown here is derived from an EMBL/GenBank/DDBJ whole genome shotgun (WGS) entry which is preliminary data.</text>
</comment>
<reference evidence="1" key="1">
    <citation type="submission" date="2023-04" db="EMBL/GenBank/DDBJ databases">
        <title>Draft Genome sequencing of Naganishia species isolated from polar environments using Oxford Nanopore Technology.</title>
        <authorList>
            <person name="Leo P."/>
            <person name="Venkateswaran K."/>
        </authorList>
    </citation>
    <scope>NUCLEOTIDE SEQUENCE</scope>
    <source>
        <strain evidence="1">MNA-CCFEE 5261</strain>
    </source>
</reference>
<sequence length="151" mass="16875">MPLYPALEEIKDSLLAEQLAILKRQLDSEQPNVSPQTRFNYGWGLVKSPDRKLQQHGLEQLAQVYREENSMHREALYYLAVGSYKVGEYSNARRYCDALLKSEPDNSQARALKEMVDDKVTQDGLIGLGVAGGLLAVGVGVISALARRKRK</sequence>
<evidence type="ECO:0000313" key="1">
    <source>
        <dbReference type="EMBL" id="KAJ9109430.1"/>
    </source>
</evidence>
<name>A0ACC2WDK9_9TREE</name>